<feature type="region of interest" description="Disordered" evidence="1">
    <location>
        <begin position="1"/>
        <end position="56"/>
    </location>
</feature>
<reference evidence="2 3" key="1">
    <citation type="journal article" date="2010" name="Science">
        <title>Genomic comparison of the ants Camponotus floridanus and Harpegnathos saltator.</title>
        <authorList>
            <person name="Bonasio R."/>
            <person name="Zhang G."/>
            <person name="Ye C."/>
            <person name="Mutti N.S."/>
            <person name="Fang X."/>
            <person name="Qin N."/>
            <person name="Donahue G."/>
            <person name="Yang P."/>
            <person name="Li Q."/>
            <person name="Li C."/>
            <person name="Zhang P."/>
            <person name="Huang Z."/>
            <person name="Berger S.L."/>
            <person name="Reinberg D."/>
            <person name="Wang J."/>
            <person name="Liebig J."/>
        </authorList>
    </citation>
    <scope>NUCLEOTIDE SEQUENCE [LARGE SCALE GENOMIC DNA]</scope>
    <source>
        <strain evidence="2 3">R22 G/1</strain>
    </source>
</reference>
<feature type="region of interest" description="Disordered" evidence="1">
    <location>
        <begin position="623"/>
        <end position="642"/>
    </location>
</feature>
<gene>
    <name evidence="2" type="ORF">EAI_15996</name>
</gene>
<dbReference type="OMA" id="MWVETYV"/>
<name>E2BG44_HARSA</name>
<feature type="compositionally biased region" description="Basic and acidic residues" evidence="1">
    <location>
        <begin position="626"/>
        <end position="637"/>
    </location>
</feature>
<dbReference type="Proteomes" id="UP000008237">
    <property type="component" value="Unassembled WGS sequence"/>
</dbReference>
<dbReference type="AlphaFoldDB" id="E2BG44"/>
<dbReference type="OrthoDB" id="7694537at2759"/>
<dbReference type="InParanoid" id="E2BG44"/>
<proteinExistence type="predicted"/>
<evidence type="ECO:0000313" key="2">
    <source>
        <dbReference type="EMBL" id="EFN85312.1"/>
    </source>
</evidence>
<keyword evidence="3" id="KW-1185">Reference proteome</keyword>
<protein>
    <submittedName>
        <fullName evidence="2">Uncharacterized protein</fullName>
    </submittedName>
</protein>
<evidence type="ECO:0000256" key="1">
    <source>
        <dbReference type="SAM" id="MobiDB-lite"/>
    </source>
</evidence>
<organism evidence="3">
    <name type="scientific">Harpegnathos saltator</name>
    <name type="common">Jerdon's jumping ant</name>
    <dbReference type="NCBI Taxonomy" id="610380"/>
    <lineage>
        <taxon>Eukaryota</taxon>
        <taxon>Metazoa</taxon>
        <taxon>Ecdysozoa</taxon>
        <taxon>Arthropoda</taxon>
        <taxon>Hexapoda</taxon>
        <taxon>Insecta</taxon>
        <taxon>Pterygota</taxon>
        <taxon>Neoptera</taxon>
        <taxon>Endopterygota</taxon>
        <taxon>Hymenoptera</taxon>
        <taxon>Apocrita</taxon>
        <taxon>Aculeata</taxon>
        <taxon>Formicoidea</taxon>
        <taxon>Formicidae</taxon>
        <taxon>Ponerinae</taxon>
        <taxon>Ponerini</taxon>
        <taxon>Harpegnathos</taxon>
    </lineage>
</organism>
<evidence type="ECO:0000313" key="3">
    <source>
        <dbReference type="Proteomes" id="UP000008237"/>
    </source>
</evidence>
<accession>E2BG44</accession>
<feature type="compositionally biased region" description="Basic and acidic residues" evidence="1">
    <location>
        <begin position="28"/>
        <end position="42"/>
    </location>
</feature>
<sequence length="1271" mass="144392">MCSEAVGISSALDPHRGSGRLDVAGYQREMDKRRPESRKTETGKGVGHKRHDDNTSDGLALALSDFEVVRRSLGPVPAQKYMNKPNSPLTEGGKNRKIIEKLKLSVTLRENIRYIFSYLLYGHENGLTEEQYASLHMLYDILRKRMVHVYNMLHILPKLENKDKNQQTKIVLSSMIENLPPYLSCTAKFLIGEIQLKKINLNVLLRPTKSERFNYLANISRDSIVQSKTKDTEEEIREHDKYSNITQKALGPMFAKLLHILHTSTGSLSQELFGLILMNLPTSNDDPVLEENIRYLYEVTGNNLIINWDFIGNDPVGKDAYTLVFSVLSKILNNPSTDTAVKNAAVYVYNHLKITPSIYDNPNFKYTYNLIKQDLDLGLLLSAIVPQEFDEDAIRMKDHLLRYFMQNYRNKDLDEAVKGFNRFGYDNPLDLLMAFLTRILNRIPASKIEILQPAAALLSAVIMKKHVRTFTPFVSPEVDILILLESLRNPDLNPMLPKLVDSIKLELTSHPRMSVLLSTLIPTEKDKCLTARQCLINTFQQIQRLHAHLPITLATKIQNVLYILQTTVQTHTFSMQYSMVPQNVDFYNMGPKNPTMMNDVNSMITKLDVSYAWNVNKYIGEMGPHTQEKSTERERENPTITASVETKEPAILSPLLHSTSPQTFYSTTRHTTTMESIPEEFNFETEYSHAPEMIESSRKSSYNILPPIPKHALKPGKLYEHVTHIAPYSSMSPESSEEISENTAPKLSLEETSVSGNISAAIVLPPLIKPNRPLAVQLSNNGVPVVTTDERHDGTEPEIVLPEIQLLLKSPDVDNFFEKVDTPIATRVLRPLSAIFGKNYISKILKDVNPRLYPTNIALLTALFKRAKNHPQVAKMPELMSSIREYIAGMEYVCPTILLPIVISLKRLTSDVVYSTFNPYDLTHSEISENPPDDSSSDTVTIPLVNPTTWLQPINPSDPYTDLLPTLPKDDAFGKKLRVLKRILTHEKITEILGPDFKPLLYPNKGALFTTLLHKLQKVKAIQSNASLKSIIDLYIHAVQISSMNTKVSESNLLKMMSESTGHWQPELTSLTYALPVPKSDAEIAMIKTMQDFLVNPDLLEKLRMAKPPMTMSRGEFLRKIIQKVLSSNMHLEKRILKALKYYKDKVMISDMGALPIIWMWVQVYVVKAEVKLGDMIQKTLDFDRLPYQEKLAYNNLVTYLAENPHFLQNNEDFAFEKYKTQGEFVKAFLKYLLKKAQVSDHIKKNIRMLLPRVVLTGPGAVPLPSFSESF</sequence>
<dbReference type="EMBL" id="GL448115">
    <property type="protein sequence ID" value="EFN85312.1"/>
    <property type="molecule type" value="Genomic_DNA"/>
</dbReference>